<keyword evidence="4 10" id="KW-0812">Transmembrane</keyword>
<evidence type="ECO:0000256" key="3">
    <source>
        <dbReference type="ARBA" id="ARBA00022606"/>
    </source>
</evidence>
<keyword evidence="6 10" id="KW-1133">Transmembrane helix</keyword>
<feature type="transmembrane region" description="Helical" evidence="10">
    <location>
        <begin position="262"/>
        <end position="284"/>
    </location>
</feature>
<dbReference type="GO" id="GO:0004984">
    <property type="term" value="F:olfactory receptor activity"/>
    <property type="evidence" value="ECO:0007669"/>
    <property type="project" value="InterPro"/>
</dbReference>
<comment type="caution">
    <text evidence="10">Lacks conserved residue(s) required for the propagation of feature annotation.</text>
</comment>
<keyword evidence="11" id="KW-1185">Reference proteome</keyword>
<evidence type="ECO:0000313" key="12">
    <source>
        <dbReference type="RefSeq" id="XP_034099753.1"/>
    </source>
</evidence>
<dbReference type="GeneID" id="117564908"/>
<evidence type="ECO:0000313" key="11">
    <source>
        <dbReference type="Proteomes" id="UP000515160"/>
    </source>
</evidence>
<keyword evidence="3 10" id="KW-0716">Sensory transduction</keyword>
<evidence type="ECO:0000256" key="9">
    <source>
        <dbReference type="ARBA" id="ARBA00023224"/>
    </source>
</evidence>
<dbReference type="RefSeq" id="XP_034099753.1">
    <property type="nucleotide sequence ID" value="XM_034243862.2"/>
</dbReference>
<dbReference type="InterPro" id="IPR004117">
    <property type="entry name" value="7tm6_olfct_rcpt"/>
</dbReference>
<dbReference type="GO" id="GO:0007165">
    <property type="term" value="P:signal transduction"/>
    <property type="evidence" value="ECO:0007669"/>
    <property type="project" value="UniProtKB-KW"/>
</dbReference>
<name>A0A6P8WKC7_DROAB</name>
<dbReference type="AlphaFoldDB" id="A0A6P8WKC7"/>
<dbReference type="GO" id="GO:0005549">
    <property type="term" value="F:odorant binding"/>
    <property type="evidence" value="ECO:0007669"/>
    <property type="project" value="InterPro"/>
</dbReference>
<comment type="subcellular location">
    <subcellularLocation>
        <location evidence="1 10">Cell membrane</location>
        <topology evidence="1 10">Multi-pass membrane protein</topology>
    </subcellularLocation>
</comment>
<keyword evidence="9 10" id="KW-0807">Transducer</keyword>
<feature type="transmembrane region" description="Helical" evidence="10">
    <location>
        <begin position="291"/>
        <end position="312"/>
    </location>
</feature>
<evidence type="ECO:0000256" key="5">
    <source>
        <dbReference type="ARBA" id="ARBA00022725"/>
    </source>
</evidence>
<evidence type="ECO:0000256" key="2">
    <source>
        <dbReference type="ARBA" id="ARBA00022475"/>
    </source>
</evidence>
<evidence type="ECO:0000256" key="4">
    <source>
        <dbReference type="ARBA" id="ARBA00022692"/>
    </source>
</evidence>
<dbReference type="Proteomes" id="UP000515160">
    <property type="component" value="Chromosome 2L"/>
</dbReference>
<comment type="similarity">
    <text evidence="10">Belongs to the insect chemoreceptor superfamily. Heteromeric odorant receptor channel (TC 1.A.69) family.</text>
</comment>
<keyword evidence="8 10" id="KW-0675">Receptor</keyword>
<keyword evidence="2" id="KW-1003">Cell membrane</keyword>
<evidence type="ECO:0000256" key="10">
    <source>
        <dbReference type="RuleBase" id="RU351113"/>
    </source>
</evidence>
<proteinExistence type="inferred from homology"/>
<organism evidence="11 12">
    <name type="scientific">Drosophila albomicans</name>
    <name type="common">Fruit fly</name>
    <dbReference type="NCBI Taxonomy" id="7291"/>
    <lineage>
        <taxon>Eukaryota</taxon>
        <taxon>Metazoa</taxon>
        <taxon>Ecdysozoa</taxon>
        <taxon>Arthropoda</taxon>
        <taxon>Hexapoda</taxon>
        <taxon>Insecta</taxon>
        <taxon>Pterygota</taxon>
        <taxon>Neoptera</taxon>
        <taxon>Endopterygota</taxon>
        <taxon>Diptera</taxon>
        <taxon>Brachycera</taxon>
        <taxon>Muscomorpha</taxon>
        <taxon>Ephydroidea</taxon>
        <taxon>Drosophilidae</taxon>
        <taxon>Drosophila</taxon>
    </lineage>
</organism>
<evidence type="ECO:0000256" key="7">
    <source>
        <dbReference type="ARBA" id="ARBA00023136"/>
    </source>
</evidence>
<gene>
    <name evidence="12" type="primary">LOC117564908</name>
</gene>
<feature type="transmembrane region" description="Helical" evidence="10">
    <location>
        <begin position="70"/>
        <end position="89"/>
    </location>
</feature>
<feature type="transmembrane region" description="Helical" evidence="10">
    <location>
        <begin position="359"/>
        <end position="382"/>
    </location>
</feature>
<dbReference type="OrthoDB" id="7548151at2759"/>
<reference evidence="12" key="1">
    <citation type="submission" date="2025-08" db="UniProtKB">
        <authorList>
            <consortium name="RefSeq"/>
        </authorList>
    </citation>
    <scope>IDENTIFICATION</scope>
    <source>
        <strain evidence="12">15112-1751.03</strain>
        <tissue evidence="12">Whole Adult</tissue>
    </source>
</reference>
<accession>A0A6P8WKC7</accession>
<dbReference type="PANTHER" id="PTHR21137:SF35">
    <property type="entry name" value="ODORANT RECEPTOR 19A-RELATED"/>
    <property type="match status" value="1"/>
</dbReference>
<keyword evidence="5 10" id="KW-0552">Olfaction</keyword>
<dbReference type="GO" id="GO:0005886">
    <property type="term" value="C:plasma membrane"/>
    <property type="evidence" value="ECO:0007669"/>
    <property type="project" value="UniProtKB-SubCell"/>
</dbReference>
<sequence length="389" mass="45268">MTSQSVRTIKSVYFPLNWRVWQLLGAVALNDRAYESHQFWFAVVLNLLATVVYPMTLLMAMFSFELPLDNLMNFNISITSVATVVKFLMYTRRMQKLNEFEQVLVELDKRVDHDIEAQHMMHKSMCKELSLITKMYIATFCCVAITTELPCLFIAERTLPFPTWFPLDWKSSLSNYVIALTYQFLSITTQILQNFVDDLFPPLTLCLVARNCELLINRIGLIGYDNQSDERTNEQLLFNCIRDQQQLYRLLDLAMDMISGPMLVQFIVIAIILGTAMCGLVFYVETQQDRFYYIFFIYGLFMQIFPICYYGTLVEDVFERLHYAVFNSNWVEQSIVYRRTAIIFAQRTQKFPKLLAGNVIPIALTTFLGNCKGAYSFFTLIADSRKTPQ</sequence>
<evidence type="ECO:0000256" key="1">
    <source>
        <dbReference type="ARBA" id="ARBA00004651"/>
    </source>
</evidence>
<evidence type="ECO:0000256" key="8">
    <source>
        <dbReference type="ARBA" id="ARBA00023170"/>
    </source>
</evidence>
<dbReference type="PANTHER" id="PTHR21137">
    <property type="entry name" value="ODORANT RECEPTOR"/>
    <property type="match status" value="1"/>
</dbReference>
<keyword evidence="7 10" id="KW-0472">Membrane</keyword>
<dbReference type="CTD" id="33451"/>
<protein>
    <recommendedName>
        <fullName evidence="10">Odorant receptor</fullName>
    </recommendedName>
</protein>
<feature type="transmembrane region" description="Helical" evidence="10">
    <location>
        <begin position="39"/>
        <end position="64"/>
    </location>
</feature>
<dbReference type="Pfam" id="PF02949">
    <property type="entry name" value="7tm_6"/>
    <property type="match status" value="1"/>
</dbReference>
<evidence type="ECO:0000256" key="6">
    <source>
        <dbReference type="ARBA" id="ARBA00022989"/>
    </source>
</evidence>